<dbReference type="PANTHER" id="PTHR13989:SF16">
    <property type="entry name" value="REPLICATION PROTEIN A2"/>
    <property type="match status" value="1"/>
</dbReference>
<evidence type="ECO:0008006" key="6">
    <source>
        <dbReference type="Google" id="ProtNLM"/>
    </source>
</evidence>
<dbReference type="GO" id="GO:0006260">
    <property type="term" value="P:DNA replication"/>
    <property type="evidence" value="ECO:0007669"/>
    <property type="project" value="TreeGrafter"/>
</dbReference>
<sequence>MCFSKVYNRGSYIGSGYRYNQSTGGFTTFQSGQQTTKWSVLLMMPCTVSQLLSAKAVGEVFRVGDIEVNQVSVVGIVRRTVPSVNNVLYSVDDMTGPPLGVKLWVDTADPGVDSTFVSPGTYVKVSGSLRIIQGRRSLVAFNLCCLEDLNEITSHMLEVVQAHMQHNRNLCGGGNPGDGDASTYGLSASQSQVSSLVLQHI</sequence>
<dbReference type="AlphaFoldDB" id="A0A8C7GU07"/>
<keyword evidence="5" id="KW-1185">Reference proteome</keyword>
<gene>
    <name evidence="4" type="primary">LOC109907388</name>
</gene>
<evidence type="ECO:0000313" key="4">
    <source>
        <dbReference type="Ensembl" id="ENSOKIP00005048289.1"/>
    </source>
</evidence>
<accession>A0A8C7GU07</accession>
<evidence type="ECO:0000256" key="3">
    <source>
        <dbReference type="ARBA" id="ARBA00023242"/>
    </source>
</evidence>
<dbReference type="GO" id="GO:0006289">
    <property type="term" value="P:nucleotide-excision repair"/>
    <property type="evidence" value="ECO:0007669"/>
    <property type="project" value="TreeGrafter"/>
</dbReference>
<reference evidence="4" key="2">
    <citation type="submission" date="2025-09" db="UniProtKB">
        <authorList>
            <consortium name="Ensembl"/>
        </authorList>
    </citation>
    <scope>IDENTIFICATION</scope>
</reference>
<dbReference type="InterPro" id="IPR012340">
    <property type="entry name" value="NA-bd_OB-fold"/>
</dbReference>
<reference evidence="4" key="1">
    <citation type="submission" date="2025-08" db="UniProtKB">
        <authorList>
            <consortium name="Ensembl"/>
        </authorList>
    </citation>
    <scope>IDENTIFICATION</scope>
</reference>
<dbReference type="GO" id="GO:0003697">
    <property type="term" value="F:single-stranded DNA binding"/>
    <property type="evidence" value="ECO:0007669"/>
    <property type="project" value="TreeGrafter"/>
</dbReference>
<comment type="subcellular location">
    <subcellularLocation>
        <location evidence="1">Nucleus</location>
    </subcellularLocation>
</comment>
<dbReference type="Ensembl" id="ENSOKIT00005050910.1">
    <property type="protein sequence ID" value="ENSOKIP00005048289.1"/>
    <property type="gene ID" value="ENSOKIG00005020280.1"/>
</dbReference>
<dbReference type="PANTHER" id="PTHR13989">
    <property type="entry name" value="REPLICATION PROTEIN A-RELATED"/>
    <property type="match status" value="1"/>
</dbReference>
<dbReference type="CDD" id="cd04478">
    <property type="entry name" value="RPA2_DBD_D"/>
    <property type="match status" value="1"/>
</dbReference>
<organism evidence="4 5">
    <name type="scientific">Oncorhynchus kisutch</name>
    <name type="common">Coho salmon</name>
    <name type="synonym">Salmo kisutch</name>
    <dbReference type="NCBI Taxonomy" id="8019"/>
    <lineage>
        <taxon>Eukaryota</taxon>
        <taxon>Metazoa</taxon>
        <taxon>Chordata</taxon>
        <taxon>Craniata</taxon>
        <taxon>Vertebrata</taxon>
        <taxon>Euteleostomi</taxon>
        <taxon>Actinopterygii</taxon>
        <taxon>Neopterygii</taxon>
        <taxon>Teleostei</taxon>
        <taxon>Protacanthopterygii</taxon>
        <taxon>Salmoniformes</taxon>
        <taxon>Salmonidae</taxon>
        <taxon>Salmoninae</taxon>
        <taxon>Oncorhynchus</taxon>
    </lineage>
</organism>
<dbReference type="SUPFAM" id="SSF50249">
    <property type="entry name" value="Nucleic acid-binding proteins"/>
    <property type="match status" value="1"/>
</dbReference>
<proteinExistence type="predicted"/>
<dbReference type="Proteomes" id="UP000694557">
    <property type="component" value="Unassembled WGS sequence"/>
</dbReference>
<protein>
    <recommendedName>
        <fullName evidence="6">OB domain-containing protein</fullName>
    </recommendedName>
</protein>
<dbReference type="GO" id="GO:0000781">
    <property type="term" value="C:chromosome, telomeric region"/>
    <property type="evidence" value="ECO:0007669"/>
    <property type="project" value="TreeGrafter"/>
</dbReference>
<dbReference type="GeneTree" id="ENSGT00390000010045"/>
<dbReference type="Gene3D" id="2.40.50.140">
    <property type="entry name" value="Nucleic acid-binding proteins"/>
    <property type="match status" value="1"/>
</dbReference>
<name>A0A8C7GU07_ONCKI</name>
<dbReference type="GO" id="GO:0035861">
    <property type="term" value="C:site of double-strand break"/>
    <property type="evidence" value="ECO:0007669"/>
    <property type="project" value="TreeGrafter"/>
</dbReference>
<keyword evidence="2" id="KW-0238">DNA-binding</keyword>
<dbReference type="GO" id="GO:0000724">
    <property type="term" value="P:double-strand break repair via homologous recombination"/>
    <property type="evidence" value="ECO:0007669"/>
    <property type="project" value="TreeGrafter"/>
</dbReference>
<keyword evidence="3" id="KW-0539">Nucleus</keyword>
<dbReference type="InterPro" id="IPR040260">
    <property type="entry name" value="RFA2-like"/>
</dbReference>
<evidence type="ECO:0000313" key="5">
    <source>
        <dbReference type="Proteomes" id="UP000694557"/>
    </source>
</evidence>
<dbReference type="GO" id="GO:0005662">
    <property type="term" value="C:DNA replication factor A complex"/>
    <property type="evidence" value="ECO:0007669"/>
    <property type="project" value="TreeGrafter"/>
</dbReference>
<evidence type="ECO:0000256" key="2">
    <source>
        <dbReference type="ARBA" id="ARBA00023125"/>
    </source>
</evidence>
<evidence type="ECO:0000256" key="1">
    <source>
        <dbReference type="ARBA" id="ARBA00004123"/>
    </source>
</evidence>